<evidence type="ECO:0000256" key="5">
    <source>
        <dbReference type="ARBA" id="ARBA00022840"/>
    </source>
</evidence>
<organism evidence="12">
    <name type="scientific">uncultured Thermomicrobiales bacterium</name>
    <dbReference type="NCBI Taxonomy" id="1645740"/>
    <lineage>
        <taxon>Bacteria</taxon>
        <taxon>Pseudomonadati</taxon>
        <taxon>Thermomicrobiota</taxon>
        <taxon>Thermomicrobia</taxon>
        <taxon>Thermomicrobiales</taxon>
        <taxon>environmental samples</taxon>
    </lineage>
</organism>
<accession>A0A6J4U424</accession>
<keyword evidence="5 10" id="KW-0067">ATP-binding</keyword>
<evidence type="ECO:0000313" key="12">
    <source>
        <dbReference type="EMBL" id="CAA9538184.1"/>
    </source>
</evidence>
<evidence type="ECO:0000256" key="6">
    <source>
        <dbReference type="ARBA" id="ARBA00023235"/>
    </source>
</evidence>
<dbReference type="GO" id="GO:0005829">
    <property type="term" value="C:cytosol"/>
    <property type="evidence" value="ECO:0007669"/>
    <property type="project" value="TreeGrafter"/>
</dbReference>
<keyword evidence="6" id="KW-0413">Isomerase</keyword>
<evidence type="ECO:0000256" key="7">
    <source>
        <dbReference type="ARBA" id="ARBA00034617"/>
    </source>
</evidence>
<reference evidence="12" key="1">
    <citation type="submission" date="2020-02" db="EMBL/GenBank/DDBJ databases">
        <authorList>
            <person name="Meier V. D."/>
        </authorList>
    </citation>
    <scope>NUCLEOTIDE SEQUENCE</scope>
    <source>
        <strain evidence="12">AVDCRST_MAG49</strain>
    </source>
</reference>
<gene>
    <name evidence="12" type="ORF">AVDCRST_MAG49-540</name>
</gene>
<evidence type="ECO:0000256" key="1">
    <source>
        <dbReference type="ARBA" id="ARBA00009922"/>
    </source>
</evidence>
<dbReference type="Gene3D" id="3.40.91.30">
    <property type="match status" value="1"/>
</dbReference>
<feature type="domain" description="UvrD-like helicase ATP-binding" evidence="11">
    <location>
        <begin position="85"/>
        <end position="543"/>
    </location>
</feature>
<dbReference type="GO" id="GO:0003677">
    <property type="term" value="F:DNA binding"/>
    <property type="evidence" value="ECO:0007669"/>
    <property type="project" value="InterPro"/>
</dbReference>
<dbReference type="Pfam" id="PF00580">
    <property type="entry name" value="UvrD-helicase"/>
    <property type="match status" value="2"/>
</dbReference>
<dbReference type="PROSITE" id="PS51198">
    <property type="entry name" value="UVRD_HELICASE_ATP_BIND"/>
    <property type="match status" value="1"/>
</dbReference>
<dbReference type="PANTHER" id="PTHR11070">
    <property type="entry name" value="UVRD / RECB / PCRA DNA HELICASE FAMILY MEMBER"/>
    <property type="match status" value="1"/>
</dbReference>
<evidence type="ECO:0000256" key="3">
    <source>
        <dbReference type="ARBA" id="ARBA00022801"/>
    </source>
</evidence>
<protein>
    <recommendedName>
        <fullName evidence="8">DNA 3'-5' helicase</fullName>
        <ecNumber evidence="8">5.6.2.4</ecNumber>
    </recommendedName>
</protein>
<comment type="catalytic activity">
    <reaction evidence="7">
        <text>Couples ATP hydrolysis with the unwinding of duplex DNA by translocating in the 3'-5' direction.</text>
        <dbReference type="EC" id="5.6.2.4"/>
    </reaction>
</comment>
<evidence type="ECO:0000259" key="11">
    <source>
        <dbReference type="PROSITE" id="PS51198"/>
    </source>
</evidence>
<feature type="binding site" evidence="10">
    <location>
        <begin position="106"/>
        <end position="113"/>
    </location>
    <ligand>
        <name>ATP</name>
        <dbReference type="ChEBI" id="CHEBI:30616"/>
    </ligand>
</feature>
<dbReference type="GO" id="GO:0006265">
    <property type="term" value="P:DNA topological change"/>
    <property type="evidence" value="ECO:0007669"/>
    <property type="project" value="InterPro"/>
</dbReference>
<dbReference type="EMBL" id="CADCWG010000031">
    <property type="protein sequence ID" value="CAA9538184.1"/>
    <property type="molecule type" value="Genomic_DNA"/>
</dbReference>
<dbReference type="EC" id="5.6.2.4" evidence="8"/>
<dbReference type="GO" id="GO:0000725">
    <property type="term" value="P:recombinational repair"/>
    <property type="evidence" value="ECO:0007669"/>
    <property type="project" value="TreeGrafter"/>
</dbReference>
<comment type="similarity">
    <text evidence="1">Belongs to the helicase family. UvrD subfamily.</text>
</comment>
<name>A0A6J4U424_9BACT</name>
<evidence type="ECO:0000256" key="9">
    <source>
        <dbReference type="ARBA" id="ARBA00048988"/>
    </source>
</evidence>
<dbReference type="Pfam" id="PF13361">
    <property type="entry name" value="UvrD_C"/>
    <property type="match status" value="1"/>
</dbReference>
<dbReference type="PANTHER" id="PTHR11070:SF63">
    <property type="entry name" value="DNA HELICASE IV"/>
    <property type="match status" value="1"/>
</dbReference>
<dbReference type="InterPro" id="IPR013986">
    <property type="entry name" value="DExx_box_DNA_helicase_dom_sf"/>
</dbReference>
<keyword evidence="2 10" id="KW-0547">Nucleotide-binding</keyword>
<dbReference type="InterPro" id="IPR014016">
    <property type="entry name" value="UvrD-like_ATP-bd"/>
</dbReference>
<keyword evidence="3 10" id="KW-0378">Hydrolase</keyword>
<keyword evidence="4 10" id="KW-0347">Helicase</keyword>
<dbReference type="Pfam" id="PF01396">
    <property type="entry name" value="Zn_ribbon_Top1"/>
    <property type="match status" value="2"/>
</dbReference>
<dbReference type="GO" id="GO:0003916">
    <property type="term" value="F:DNA topoisomerase activity"/>
    <property type="evidence" value="ECO:0007669"/>
    <property type="project" value="InterPro"/>
</dbReference>
<dbReference type="InterPro" id="IPR014017">
    <property type="entry name" value="DNA_helicase_UvrD-like_C"/>
</dbReference>
<proteinExistence type="inferred from homology"/>
<dbReference type="Gene3D" id="1.10.10.160">
    <property type="match status" value="1"/>
</dbReference>
<dbReference type="GO" id="GO:0043138">
    <property type="term" value="F:3'-5' DNA helicase activity"/>
    <property type="evidence" value="ECO:0007669"/>
    <property type="project" value="UniProtKB-EC"/>
</dbReference>
<dbReference type="InterPro" id="IPR000212">
    <property type="entry name" value="DNA_helicase_UvrD/REP"/>
</dbReference>
<dbReference type="GO" id="GO:0016787">
    <property type="term" value="F:hydrolase activity"/>
    <property type="evidence" value="ECO:0007669"/>
    <property type="project" value="UniProtKB-UniRule"/>
</dbReference>
<evidence type="ECO:0000256" key="2">
    <source>
        <dbReference type="ARBA" id="ARBA00022741"/>
    </source>
</evidence>
<dbReference type="AlphaFoldDB" id="A0A6J4U424"/>
<dbReference type="GO" id="GO:0005694">
    <property type="term" value="C:chromosome"/>
    <property type="evidence" value="ECO:0007669"/>
    <property type="project" value="InterPro"/>
</dbReference>
<dbReference type="CDD" id="cd18807">
    <property type="entry name" value="SF1_C_UvrD"/>
    <property type="match status" value="1"/>
</dbReference>
<sequence>MMALVSTEYLAQSEVAIWEAQHADALEIAKRPHLARYLAPADAETFRTRCRQLRDLPETVRDLNERFLVGRLAEDSGAFDRLETNPLTENQRRAIVTSEDTTLVIAGAGTGKTSTIIGKVDYLVRRGLAKPAQVLVLAYARRAGEELKDRLGRLGAAGGAHVSTFHALGLRIVAEVEGTKPSLSPLADDDDARRRFLRERARELLSDSEGQRLLVAFLASHLDDEVLAPGPDASGDARIRHEQALGLRAISGQKLKSREEVRIANWLTLNGIAWEYERPYPVPTATPWHRQYQPDFYLPDYDLYLEHFGINERGEPAPGIDGAAYRQAMEWKRALHSHHGTTLVETYSYMKDRGGLIANLEALLSSYGVVPQPLSGDDVATITADNNRPFTDFVNLLAQFLSLHQGAGSDRAAVESRARSKRDRVFLEIFWRVFDAYRAELYRTGRIDFDDMINRARDYVRTGRFRSDFTHVLVDEFQDISLNRLGLLQELRAQRPHGRLFVVGDDWQSIYRFAGSDVGIITHLSDRVGATARVDLDVIFRYPQELLDATGAFVTANPGQLKKSLRAHRGSARELPIAVVFDETRVSSTQASASLNTVLGEIVAAARGKDIEVFILGRYRFNAPEDLDELTSRWSSQRIRLTFLTAHSAKGKEADYVIVVGLEAGEYGFPANIADDPVTRMVLSDEEQFPYAEERRLFYVAMTRAKQRVYLIAPRDKASPFVENDLLGPDLGRYVEVIGEASARHLCPRCGGTTIRRKQGQYGTFWACAHFPLCHGKLDACPHCREGGLASEQSGRLQSFRCTSCQRTADACPRCRAGYLAARTGRFGEFLGCSRWNGGNGCTYTRSA</sequence>
<dbReference type="Gene3D" id="3.40.50.300">
    <property type="entry name" value="P-loop containing nucleotide triphosphate hydrolases"/>
    <property type="match status" value="3"/>
</dbReference>
<dbReference type="GO" id="GO:0005524">
    <property type="term" value="F:ATP binding"/>
    <property type="evidence" value="ECO:0007669"/>
    <property type="project" value="UniProtKB-UniRule"/>
</dbReference>
<evidence type="ECO:0000256" key="10">
    <source>
        <dbReference type="PROSITE-ProRule" id="PRU00560"/>
    </source>
</evidence>
<comment type="catalytic activity">
    <reaction evidence="9">
        <text>ATP + H2O = ADP + phosphate + H(+)</text>
        <dbReference type="Rhea" id="RHEA:13065"/>
        <dbReference type="ChEBI" id="CHEBI:15377"/>
        <dbReference type="ChEBI" id="CHEBI:15378"/>
        <dbReference type="ChEBI" id="CHEBI:30616"/>
        <dbReference type="ChEBI" id="CHEBI:43474"/>
        <dbReference type="ChEBI" id="CHEBI:456216"/>
        <dbReference type="EC" id="5.6.2.4"/>
    </reaction>
</comment>
<dbReference type="SUPFAM" id="SSF52540">
    <property type="entry name" value="P-loop containing nucleoside triphosphate hydrolases"/>
    <property type="match status" value="1"/>
</dbReference>
<evidence type="ECO:0000256" key="8">
    <source>
        <dbReference type="ARBA" id="ARBA00034808"/>
    </source>
</evidence>
<dbReference type="InterPro" id="IPR027417">
    <property type="entry name" value="P-loop_NTPase"/>
</dbReference>
<dbReference type="InterPro" id="IPR013498">
    <property type="entry name" value="Topo_IA_Znf"/>
</dbReference>
<dbReference type="Gene3D" id="3.30.65.10">
    <property type="entry name" value="Bacterial Topoisomerase I, domain 1"/>
    <property type="match status" value="2"/>
</dbReference>
<evidence type="ECO:0000256" key="4">
    <source>
        <dbReference type="ARBA" id="ARBA00022806"/>
    </source>
</evidence>